<gene>
    <name evidence="2" type="ORF">RF679_09330</name>
</gene>
<dbReference type="RefSeq" id="WP_309483932.1">
    <property type="nucleotide sequence ID" value="NZ_CP133720.1"/>
</dbReference>
<evidence type="ECO:0000313" key="3">
    <source>
        <dbReference type="Proteomes" id="UP001181355"/>
    </source>
</evidence>
<dbReference type="Proteomes" id="UP001181355">
    <property type="component" value="Chromosome"/>
</dbReference>
<protein>
    <submittedName>
        <fullName evidence="2">Uncharacterized protein</fullName>
    </submittedName>
</protein>
<evidence type="ECO:0000256" key="1">
    <source>
        <dbReference type="SAM" id="SignalP"/>
    </source>
</evidence>
<proteinExistence type="predicted"/>
<feature type="chain" id="PRO_5047156191" evidence="1">
    <location>
        <begin position="25"/>
        <end position="216"/>
    </location>
</feature>
<name>A0ABY9RMN2_9BURK</name>
<reference evidence="2" key="1">
    <citation type="submission" date="2023-09" db="EMBL/GenBank/DDBJ databases">
        <title>Undibacterium sp. 20NA77.5 isolated from freshwater.</title>
        <authorList>
            <person name="Le V."/>
            <person name="Ko S.-R."/>
            <person name="Ahn C.-Y."/>
            <person name="Oh H.-M."/>
        </authorList>
    </citation>
    <scope>NUCLEOTIDE SEQUENCE</scope>
    <source>
        <strain evidence="2">20NA77.5</strain>
    </source>
</reference>
<organism evidence="2 3">
    <name type="scientific">Undibacterium cyanobacteriorum</name>
    <dbReference type="NCBI Taxonomy" id="3073561"/>
    <lineage>
        <taxon>Bacteria</taxon>
        <taxon>Pseudomonadati</taxon>
        <taxon>Pseudomonadota</taxon>
        <taxon>Betaproteobacteria</taxon>
        <taxon>Burkholderiales</taxon>
        <taxon>Oxalobacteraceae</taxon>
        <taxon>Undibacterium</taxon>
    </lineage>
</organism>
<keyword evidence="1" id="KW-0732">Signal</keyword>
<keyword evidence="3" id="KW-1185">Reference proteome</keyword>
<dbReference type="EMBL" id="CP133720">
    <property type="protein sequence ID" value="WMW82461.1"/>
    <property type="molecule type" value="Genomic_DNA"/>
</dbReference>
<accession>A0ABY9RMN2</accession>
<evidence type="ECO:0000313" key="2">
    <source>
        <dbReference type="EMBL" id="WMW82461.1"/>
    </source>
</evidence>
<sequence>MKTSFLIRLSTLAILMCSTFQVHSLELQAKAPSEFIIYQVKKSVENEDIMNLYRFHDIQVAKLNFSGVGLIGKNYRLFVQEIKAGKPLPRVQLFDSREDEYFKIKDQELNFSVLAKHIAGKKVRFDFRFLGFGLTREFPVKTHYGEFALQIPENTGEFNSLPLSKPIYVLNFTQPQTETASKKRYANFDPSLTDPLELGKIKRIPTYFLISIEFSE</sequence>
<feature type="signal peptide" evidence="1">
    <location>
        <begin position="1"/>
        <end position="24"/>
    </location>
</feature>